<name>A0ACB0FIP1_RANTA</name>
<reference evidence="1" key="1">
    <citation type="submission" date="2023-05" db="EMBL/GenBank/DDBJ databases">
        <authorList>
            <consortium name="ELIXIR-Norway"/>
        </authorList>
    </citation>
    <scope>NUCLEOTIDE SEQUENCE</scope>
</reference>
<gene>
    <name evidence="1" type="ORF">MRATA1EN3_LOCUS23846</name>
</gene>
<evidence type="ECO:0000313" key="1">
    <source>
        <dbReference type="EMBL" id="CAI9712633.1"/>
    </source>
</evidence>
<organism evidence="1 2">
    <name type="scientific">Rangifer tarandus platyrhynchus</name>
    <name type="common">Svalbard reindeer</name>
    <dbReference type="NCBI Taxonomy" id="3082113"/>
    <lineage>
        <taxon>Eukaryota</taxon>
        <taxon>Metazoa</taxon>
        <taxon>Chordata</taxon>
        <taxon>Craniata</taxon>
        <taxon>Vertebrata</taxon>
        <taxon>Euteleostomi</taxon>
        <taxon>Mammalia</taxon>
        <taxon>Eutheria</taxon>
        <taxon>Laurasiatheria</taxon>
        <taxon>Artiodactyla</taxon>
        <taxon>Ruminantia</taxon>
        <taxon>Pecora</taxon>
        <taxon>Cervidae</taxon>
        <taxon>Odocoileinae</taxon>
        <taxon>Rangifer</taxon>
    </lineage>
</organism>
<accession>A0ACB0FIP1</accession>
<dbReference type="Proteomes" id="UP001162501">
    <property type="component" value="Chromosome 8"/>
</dbReference>
<dbReference type="EMBL" id="OX596092">
    <property type="protein sequence ID" value="CAI9712633.1"/>
    <property type="molecule type" value="Genomic_DNA"/>
</dbReference>
<proteinExistence type="predicted"/>
<evidence type="ECO:0000313" key="2">
    <source>
        <dbReference type="Proteomes" id="UP001162501"/>
    </source>
</evidence>
<sequence length="220" mass="23575">MGRRMFICSRSQVLARSPRVNRRSVSSCVRAELLGGLPQRSAHPALTRVQPAAESPGSQRVPGGLSGLAPACPGRVLYRRDTREALASGSRLLPPVWFGLKSRGLPGARSRRPRARGRLPRHLLPVVPPRLLRPFSRLRARCLLVSSPLTRMVSTGEEVCPSVSPPSLNSESIIQALVGWRPTEPDAAAVAVAAILDVRPRAAMPPALGEPPALVGIVLD</sequence>
<protein>
    <submittedName>
        <fullName evidence="1">Uncharacterized protein</fullName>
    </submittedName>
</protein>